<proteinExistence type="predicted"/>
<reference evidence="2 3" key="1">
    <citation type="submission" date="2014-04" db="EMBL/GenBank/DDBJ databases">
        <authorList>
            <consortium name="DOE Joint Genome Institute"/>
            <person name="Kuo A."/>
            <person name="Ruytinx J."/>
            <person name="Rineau F."/>
            <person name="Colpaert J."/>
            <person name="Kohler A."/>
            <person name="Nagy L.G."/>
            <person name="Floudas D."/>
            <person name="Copeland A."/>
            <person name="Barry K.W."/>
            <person name="Cichocki N."/>
            <person name="Veneault-Fourrey C."/>
            <person name="LaButti K."/>
            <person name="Lindquist E.A."/>
            <person name="Lipzen A."/>
            <person name="Lundell T."/>
            <person name="Morin E."/>
            <person name="Murat C."/>
            <person name="Sun H."/>
            <person name="Tunlid A."/>
            <person name="Henrissat B."/>
            <person name="Grigoriev I.V."/>
            <person name="Hibbett D.S."/>
            <person name="Martin F."/>
            <person name="Nordberg H.P."/>
            <person name="Cantor M.N."/>
            <person name="Hua S.X."/>
        </authorList>
    </citation>
    <scope>NUCLEOTIDE SEQUENCE [LARGE SCALE GENOMIC DNA]</scope>
    <source>
        <strain evidence="2 3">UH-Slu-Lm8-n1</strain>
    </source>
</reference>
<dbReference type="AlphaFoldDB" id="A0A0D0A1D8"/>
<dbReference type="EMBL" id="KN836506">
    <property type="protein sequence ID" value="KIK31954.1"/>
    <property type="molecule type" value="Genomic_DNA"/>
</dbReference>
<keyword evidence="3" id="KW-1185">Reference proteome</keyword>
<feature type="compositionally biased region" description="Polar residues" evidence="1">
    <location>
        <begin position="47"/>
        <end position="60"/>
    </location>
</feature>
<evidence type="ECO:0000313" key="3">
    <source>
        <dbReference type="Proteomes" id="UP000054485"/>
    </source>
</evidence>
<feature type="region of interest" description="Disordered" evidence="1">
    <location>
        <begin position="33"/>
        <end position="60"/>
    </location>
</feature>
<reference evidence="3" key="2">
    <citation type="submission" date="2015-01" db="EMBL/GenBank/DDBJ databases">
        <title>Evolutionary Origins and Diversification of the Mycorrhizal Mutualists.</title>
        <authorList>
            <consortium name="DOE Joint Genome Institute"/>
            <consortium name="Mycorrhizal Genomics Consortium"/>
            <person name="Kohler A."/>
            <person name="Kuo A."/>
            <person name="Nagy L.G."/>
            <person name="Floudas D."/>
            <person name="Copeland A."/>
            <person name="Barry K.W."/>
            <person name="Cichocki N."/>
            <person name="Veneault-Fourrey C."/>
            <person name="LaButti K."/>
            <person name="Lindquist E.A."/>
            <person name="Lipzen A."/>
            <person name="Lundell T."/>
            <person name="Morin E."/>
            <person name="Murat C."/>
            <person name="Riley R."/>
            <person name="Ohm R."/>
            <person name="Sun H."/>
            <person name="Tunlid A."/>
            <person name="Henrissat B."/>
            <person name="Grigoriev I.V."/>
            <person name="Hibbett D.S."/>
            <person name="Martin F."/>
        </authorList>
    </citation>
    <scope>NUCLEOTIDE SEQUENCE [LARGE SCALE GENOMIC DNA]</scope>
    <source>
        <strain evidence="3">UH-Slu-Lm8-n1</strain>
    </source>
</reference>
<organism evidence="2 3">
    <name type="scientific">Suillus luteus UH-Slu-Lm8-n1</name>
    <dbReference type="NCBI Taxonomy" id="930992"/>
    <lineage>
        <taxon>Eukaryota</taxon>
        <taxon>Fungi</taxon>
        <taxon>Dikarya</taxon>
        <taxon>Basidiomycota</taxon>
        <taxon>Agaricomycotina</taxon>
        <taxon>Agaricomycetes</taxon>
        <taxon>Agaricomycetidae</taxon>
        <taxon>Boletales</taxon>
        <taxon>Suillineae</taxon>
        <taxon>Suillaceae</taxon>
        <taxon>Suillus</taxon>
    </lineage>
</organism>
<name>A0A0D0A1D8_9AGAM</name>
<protein>
    <submittedName>
        <fullName evidence="2">Uncharacterized protein</fullName>
    </submittedName>
</protein>
<gene>
    <name evidence="2" type="ORF">CY34DRAFT_205330</name>
</gene>
<sequence>MRGDTQTNDVFSVSSLESRFTGAHTQTHFLLDLQPASPHPAADFHPNSISLSPSSTAFPP</sequence>
<evidence type="ECO:0000313" key="2">
    <source>
        <dbReference type="EMBL" id="KIK31954.1"/>
    </source>
</evidence>
<accession>A0A0D0A1D8</accession>
<evidence type="ECO:0000256" key="1">
    <source>
        <dbReference type="SAM" id="MobiDB-lite"/>
    </source>
</evidence>
<dbReference type="HOGENOM" id="CLU_2943337_0_0_1"/>
<dbReference type="InParanoid" id="A0A0D0A1D8"/>
<dbReference type="Proteomes" id="UP000054485">
    <property type="component" value="Unassembled WGS sequence"/>
</dbReference>